<keyword evidence="4" id="KW-0904">Protein phosphatase</keyword>
<gene>
    <name evidence="7" type="ORF">ATSB10_06650</name>
</gene>
<dbReference type="SUPFAM" id="SSF52788">
    <property type="entry name" value="Phosphotyrosine protein phosphatases I"/>
    <property type="match status" value="1"/>
</dbReference>
<dbReference type="PATRIC" id="fig|445710.3.peg.659"/>
<dbReference type="SMART" id="SM00226">
    <property type="entry name" value="LMWPc"/>
    <property type="match status" value="1"/>
</dbReference>
<evidence type="ECO:0000256" key="2">
    <source>
        <dbReference type="ARBA" id="ARBA00013064"/>
    </source>
</evidence>
<accession>A0A161JIP8</accession>
<dbReference type="Gene3D" id="3.40.50.2300">
    <property type="match status" value="1"/>
</dbReference>
<dbReference type="KEGG" id="dtx:ATSB10_06650"/>
<dbReference type="PANTHER" id="PTHR11717">
    <property type="entry name" value="LOW MOLECULAR WEIGHT PROTEIN TYROSINE PHOSPHATASE"/>
    <property type="match status" value="1"/>
</dbReference>
<dbReference type="InterPro" id="IPR050438">
    <property type="entry name" value="LMW_PTPase"/>
</dbReference>
<protein>
    <recommendedName>
        <fullName evidence="2">protein-tyrosine-phosphatase</fullName>
        <ecNumber evidence="2">3.1.3.48</ecNumber>
    </recommendedName>
</protein>
<dbReference type="Proteomes" id="UP000077255">
    <property type="component" value="Chromosome"/>
</dbReference>
<dbReference type="InterPro" id="IPR017867">
    <property type="entry name" value="Tyr_phospatase_low_mol_wt"/>
</dbReference>
<dbReference type="GO" id="GO:0004725">
    <property type="term" value="F:protein tyrosine phosphatase activity"/>
    <property type="evidence" value="ECO:0007669"/>
    <property type="project" value="UniProtKB-EC"/>
</dbReference>
<reference evidence="7 8" key="1">
    <citation type="submission" date="2016-02" db="EMBL/GenBank/DDBJ databases">
        <title>Complete genome sequencing and analysis of ATSB10, Dyella thiooxydans isolated from rhizosphere soil of sunflower (Helianthus annuus L.).</title>
        <authorList>
            <person name="Lee Y."/>
            <person name="Hwangbo K."/>
            <person name="Chung H."/>
            <person name="Yoo J."/>
            <person name="Kim K.Y."/>
            <person name="Sa T.M."/>
            <person name="Um Y."/>
            <person name="Madhaiyan M."/>
        </authorList>
    </citation>
    <scope>NUCLEOTIDE SEQUENCE [LARGE SCALE GENOMIC DNA]</scope>
    <source>
        <strain evidence="7 8">ATSB10</strain>
    </source>
</reference>
<evidence type="ECO:0000313" key="8">
    <source>
        <dbReference type="Proteomes" id="UP000077255"/>
    </source>
</evidence>
<feature type="active site" description="Proton donor" evidence="5">
    <location>
        <position position="127"/>
    </location>
</feature>
<name>A0A161JIP8_9GAMM</name>
<evidence type="ECO:0000256" key="3">
    <source>
        <dbReference type="ARBA" id="ARBA00022801"/>
    </source>
</evidence>
<dbReference type="Pfam" id="PF01451">
    <property type="entry name" value="LMWPc"/>
    <property type="match status" value="1"/>
</dbReference>
<feature type="domain" description="Phosphotyrosine protein phosphatase I" evidence="6">
    <location>
        <begin position="8"/>
        <end position="153"/>
    </location>
</feature>
<evidence type="ECO:0000256" key="1">
    <source>
        <dbReference type="ARBA" id="ARBA00011063"/>
    </source>
</evidence>
<dbReference type="STRING" id="445710.ATSB10_06650"/>
<dbReference type="PANTHER" id="PTHR11717:SF7">
    <property type="entry name" value="LOW MOLECULAR WEIGHT PHOSPHOTYROSINE PROTEIN PHOSPHATASE"/>
    <property type="match status" value="1"/>
</dbReference>
<dbReference type="EC" id="3.1.3.48" evidence="2"/>
<dbReference type="CDD" id="cd16343">
    <property type="entry name" value="LMWPTP"/>
    <property type="match status" value="1"/>
</dbReference>
<dbReference type="AlphaFoldDB" id="A0A161JIP8"/>
<evidence type="ECO:0000256" key="5">
    <source>
        <dbReference type="PIRSR" id="PIRSR617867-1"/>
    </source>
</evidence>
<dbReference type="PRINTS" id="PR00719">
    <property type="entry name" value="LMWPTPASE"/>
</dbReference>
<keyword evidence="8" id="KW-1185">Reference proteome</keyword>
<feature type="active site" description="Nucleophile" evidence="5">
    <location>
        <position position="12"/>
    </location>
</feature>
<dbReference type="RefSeq" id="WP_063670405.1">
    <property type="nucleotide sequence ID" value="NZ_CP014841.1"/>
</dbReference>
<dbReference type="InterPro" id="IPR036196">
    <property type="entry name" value="Ptyr_pPase_sf"/>
</dbReference>
<sequence length="156" mass="16730">MSGDRGGLLIVCLGNICRSPVVAEVVRHRFAAAGRSLVVESCGTGGWHVGHRADARMREAAREAGYDLSGHRARQIEAGDFQRFDRVLGMDLANLRDLTARCPPALRDKLGLFLPTAGVEGVVEVPDPYYGGPEDFRYVVALAERGADGLLARLGG</sequence>
<dbReference type="EMBL" id="CP014841">
    <property type="protein sequence ID" value="AND68119.1"/>
    <property type="molecule type" value="Genomic_DNA"/>
</dbReference>
<proteinExistence type="inferred from homology"/>
<dbReference type="InterPro" id="IPR023485">
    <property type="entry name" value="Ptyr_pPase"/>
</dbReference>
<evidence type="ECO:0000259" key="6">
    <source>
        <dbReference type="SMART" id="SM00226"/>
    </source>
</evidence>
<feature type="active site" evidence="5">
    <location>
        <position position="18"/>
    </location>
</feature>
<comment type="similarity">
    <text evidence="1">Belongs to the low molecular weight phosphotyrosine protein phosphatase family.</text>
</comment>
<dbReference type="OrthoDB" id="9784339at2"/>
<organism evidence="7 8">
    <name type="scientific">Dyella thiooxydans</name>
    <dbReference type="NCBI Taxonomy" id="445710"/>
    <lineage>
        <taxon>Bacteria</taxon>
        <taxon>Pseudomonadati</taxon>
        <taxon>Pseudomonadota</taxon>
        <taxon>Gammaproteobacteria</taxon>
        <taxon>Lysobacterales</taxon>
        <taxon>Rhodanobacteraceae</taxon>
        <taxon>Dyella</taxon>
    </lineage>
</organism>
<evidence type="ECO:0000256" key="4">
    <source>
        <dbReference type="ARBA" id="ARBA00022912"/>
    </source>
</evidence>
<keyword evidence="3 7" id="KW-0378">Hydrolase</keyword>
<evidence type="ECO:0000313" key="7">
    <source>
        <dbReference type="EMBL" id="AND68119.1"/>
    </source>
</evidence>